<accession>A0A6C0DEI5</accession>
<protein>
    <submittedName>
        <fullName evidence="1">Uncharacterized protein</fullName>
    </submittedName>
</protein>
<name>A0A6C0DEI5_9ZZZZ</name>
<proteinExistence type="predicted"/>
<dbReference type="AlphaFoldDB" id="A0A6C0DEI5"/>
<sequence length="209" mass="24219">MRSIYSYLQHSKNVCFYKIDAQPFHPRLSFPNATTATLIHCSRAGVDRLLSPSFFPNLRTVHYLSAHPGIVDVYRRFSKPINWLFPNRIYGFYNAMIEAGYGHVENQLIRSYVHQFDCNGAKLNLPGYGSHDASTYHKQLLHYLQNLPVSSSKPLLPDENEFDNPHFECGGSQGSVHEYIQQRMESDFFQSIMDDCEKEEKNLMNKYRG</sequence>
<dbReference type="EMBL" id="MN739594">
    <property type="protein sequence ID" value="QHT14873.1"/>
    <property type="molecule type" value="Genomic_DNA"/>
</dbReference>
<organism evidence="1">
    <name type="scientific">viral metagenome</name>
    <dbReference type="NCBI Taxonomy" id="1070528"/>
    <lineage>
        <taxon>unclassified sequences</taxon>
        <taxon>metagenomes</taxon>
        <taxon>organismal metagenomes</taxon>
    </lineage>
</organism>
<evidence type="ECO:0000313" key="1">
    <source>
        <dbReference type="EMBL" id="QHT14873.1"/>
    </source>
</evidence>
<reference evidence="1" key="1">
    <citation type="journal article" date="2020" name="Nature">
        <title>Giant virus diversity and host interactions through global metagenomics.</title>
        <authorList>
            <person name="Schulz F."/>
            <person name="Roux S."/>
            <person name="Paez-Espino D."/>
            <person name="Jungbluth S."/>
            <person name="Walsh D.A."/>
            <person name="Denef V.J."/>
            <person name="McMahon K.D."/>
            <person name="Konstantinidis K.T."/>
            <person name="Eloe-Fadrosh E.A."/>
            <person name="Kyrpides N.C."/>
            <person name="Woyke T."/>
        </authorList>
    </citation>
    <scope>NUCLEOTIDE SEQUENCE</scope>
    <source>
        <strain evidence="1">GVMAG-M-3300023174-141</strain>
    </source>
</reference>